<evidence type="ECO:0000313" key="6">
    <source>
        <dbReference type="Proteomes" id="UP001156627"/>
    </source>
</evidence>
<dbReference type="Gene3D" id="3.20.20.450">
    <property type="entry name" value="EAL domain"/>
    <property type="match status" value="1"/>
</dbReference>
<dbReference type="InterPro" id="IPR043128">
    <property type="entry name" value="Rev_trsase/Diguanyl_cyclase"/>
</dbReference>
<dbReference type="InterPro" id="IPR003660">
    <property type="entry name" value="HAMP_dom"/>
</dbReference>
<keyword evidence="6" id="KW-1185">Reference proteome</keyword>
<accession>A0ABQ5X8H0</accession>
<keyword evidence="1" id="KW-0812">Transmembrane</keyword>
<dbReference type="Proteomes" id="UP001156627">
    <property type="component" value="Unassembled WGS sequence"/>
</dbReference>
<dbReference type="EMBL" id="BSOA01000012">
    <property type="protein sequence ID" value="GLQ87875.1"/>
    <property type="molecule type" value="Genomic_DNA"/>
</dbReference>
<keyword evidence="1" id="KW-0472">Membrane</keyword>
<sequence>MRLVIGFRLRLALFFVGMLVAVQLITGALVYGVTRHALVVDGERQLAANAKAFDAQMDDVAARIAGNVRVMALDFALRQAIAQGDRGTVLSVLHNHGRRVGASRMQLINLDGTIVADTADTHANGQAFQFAELIQRAFYQQTAVMAAVQGHVYWIIVVPIYAPQPVGLVVVYVQVDDQLLAHMQELSTLRRDLVLEVQLAPSQWQAVAQGDRSTPFARGLQHVAGDFPVQPSLRRIAQSDYIVLAQPLQHPYNSAPVVVLFGYSLDDALRPYHNLALAWSALLALGLAAGLFGAWMIARNVSRPVEWLATVAKRIEQGDYRMPPRLHRHDEIGALANAIGTMAAAVQQREERISYQATHDAVTGLPNRMAIEAAITRSLDDGVALGSLLMIGLTRVPDIIKTVGHGLCDRLMRDAGERIQRVADGAEVARATDSNFVVWLAGTDRDGAVQVAIRILDALATPYTEADVSIDMVPAVGIAAYPEHAIKAVALLRYAETAQFAAVGSSKAWAFYQAAIDPHRPERLSLMGQLRDALAQDQLQLHYQPKLALASRRLDGAESLVRWQHPLRGTIMPDAFIGMAEDTGNIQRLTRWVLEAAIAQASQWRVNGLQLGMAVNLSARDLGDADLPRYILGLAAMYRLPHEQLTLEITERAVIGEFEAALRVLHQLREQGFRITIDDFGVGQSSLAYLHKLPVDELKIDQSFIKHLMDDANDRVIVRSIVELSHGLGYKVTAEGVENEATLDYLASIGCDHAQGFFVARPMSADALVQLTTTALHQSHA</sequence>
<dbReference type="PROSITE" id="PS50887">
    <property type="entry name" value="GGDEF"/>
    <property type="match status" value="1"/>
</dbReference>
<dbReference type="Pfam" id="PF14827">
    <property type="entry name" value="dCache_3"/>
    <property type="match status" value="1"/>
</dbReference>
<dbReference type="Pfam" id="PF00990">
    <property type="entry name" value="GGDEF"/>
    <property type="match status" value="1"/>
</dbReference>
<dbReference type="Gene3D" id="3.30.70.270">
    <property type="match status" value="1"/>
</dbReference>
<comment type="caution">
    <text evidence="5">The sequence shown here is derived from an EMBL/GenBank/DDBJ whole genome shotgun (WGS) entry which is preliminary data.</text>
</comment>
<dbReference type="Pfam" id="PF00672">
    <property type="entry name" value="HAMP"/>
    <property type="match status" value="1"/>
</dbReference>
<dbReference type="RefSeq" id="WP_284331319.1">
    <property type="nucleotide sequence ID" value="NZ_BSOA01000012.1"/>
</dbReference>
<dbReference type="Gene3D" id="6.10.340.10">
    <property type="match status" value="1"/>
</dbReference>
<dbReference type="SMART" id="SM00304">
    <property type="entry name" value="HAMP"/>
    <property type="match status" value="1"/>
</dbReference>
<feature type="transmembrane region" description="Helical" evidence="1">
    <location>
        <begin position="12"/>
        <end position="33"/>
    </location>
</feature>
<organism evidence="5 6">
    <name type="scientific">Dyella flagellata</name>
    <dbReference type="NCBI Taxonomy" id="1867833"/>
    <lineage>
        <taxon>Bacteria</taxon>
        <taxon>Pseudomonadati</taxon>
        <taxon>Pseudomonadota</taxon>
        <taxon>Gammaproteobacteria</taxon>
        <taxon>Lysobacterales</taxon>
        <taxon>Rhodanobacteraceae</taxon>
        <taxon>Dyella</taxon>
    </lineage>
</organism>
<dbReference type="PROSITE" id="PS50885">
    <property type="entry name" value="HAMP"/>
    <property type="match status" value="1"/>
</dbReference>
<dbReference type="PANTHER" id="PTHR33121:SF79">
    <property type="entry name" value="CYCLIC DI-GMP PHOSPHODIESTERASE PDED-RELATED"/>
    <property type="match status" value="1"/>
</dbReference>
<evidence type="ECO:0000256" key="1">
    <source>
        <dbReference type="SAM" id="Phobius"/>
    </source>
</evidence>
<dbReference type="InterPro" id="IPR035919">
    <property type="entry name" value="EAL_sf"/>
</dbReference>
<reference evidence="6" key="1">
    <citation type="journal article" date="2019" name="Int. J. Syst. Evol. Microbiol.">
        <title>The Global Catalogue of Microorganisms (GCM) 10K type strain sequencing project: providing services to taxonomists for standard genome sequencing and annotation.</title>
        <authorList>
            <consortium name="The Broad Institute Genomics Platform"/>
            <consortium name="The Broad Institute Genome Sequencing Center for Infectious Disease"/>
            <person name="Wu L."/>
            <person name="Ma J."/>
        </authorList>
    </citation>
    <scope>NUCLEOTIDE SEQUENCE [LARGE SCALE GENOMIC DNA]</scope>
    <source>
        <strain evidence="6">NBRC 111981</strain>
    </source>
</reference>
<dbReference type="Pfam" id="PF00563">
    <property type="entry name" value="EAL"/>
    <property type="match status" value="1"/>
</dbReference>
<protein>
    <submittedName>
        <fullName evidence="5">Phosphodiesterase</fullName>
    </submittedName>
</protein>
<dbReference type="CDD" id="cd01948">
    <property type="entry name" value="EAL"/>
    <property type="match status" value="1"/>
</dbReference>
<dbReference type="InterPro" id="IPR000160">
    <property type="entry name" value="GGDEF_dom"/>
</dbReference>
<dbReference type="NCBIfam" id="TIGR00254">
    <property type="entry name" value="GGDEF"/>
    <property type="match status" value="1"/>
</dbReference>
<feature type="domain" description="EAL" evidence="2">
    <location>
        <begin position="523"/>
        <end position="776"/>
    </location>
</feature>
<dbReference type="SMART" id="SM00052">
    <property type="entry name" value="EAL"/>
    <property type="match status" value="1"/>
</dbReference>
<dbReference type="SMART" id="SM00267">
    <property type="entry name" value="GGDEF"/>
    <property type="match status" value="1"/>
</dbReference>
<feature type="transmembrane region" description="Helical" evidence="1">
    <location>
        <begin position="276"/>
        <end position="298"/>
    </location>
</feature>
<dbReference type="InterPro" id="IPR029150">
    <property type="entry name" value="dCache_3"/>
</dbReference>
<dbReference type="InterPro" id="IPR050706">
    <property type="entry name" value="Cyclic-di-GMP_PDE-like"/>
</dbReference>
<evidence type="ECO:0000259" key="4">
    <source>
        <dbReference type="PROSITE" id="PS50887"/>
    </source>
</evidence>
<dbReference type="CDD" id="cd06225">
    <property type="entry name" value="HAMP"/>
    <property type="match status" value="1"/>
</dbReference>
<proteinExistence type="predicted"/>
<dbReference type="InterPro" id="IPR001633">
    <property type="entry name" value="EAL_dom"/>
</dbReference>
<dbReference type="SUPFAM" id="SSF55073">
    <property type="entry name" value="Nucleotide cyclase"/>
    <property type="match status" value="1"/>
</dbReference>
<name>A0ABQ5X8H0_9GAMM</name>
<evidence type="ECO:0000259" key="3">
    <source>
        <dbReference type="PROSITE" id="PS50885"/>
    </source>
</evidence>
<evidence type="ECO:0000259" key="2">
    <source>
        <dbReference type="PROSITE" id="PS50883"/>
    </source>
</evidence>
<feature type="domain" description="GGDEF" evidence="4">
    <location>
        <begin position="384"/>
        <end position="513"/>
    </location>
</feature>
<gene>
    <name evidence="5" type="ORF">GCM10007898_14430</name>
</gene>
<dbReference type="PANTHER" id="PTHR33121">
    <property type="entry name" value="CYCLIC DI-GMP PHOSPHODIESTERASE PDEF"/>
    <property type="match status" value="1"/>
</dbReference>
<feature type="domain" description="HAMP" evidence="3">
    <location>
        <begin position="299"/>
        <end position="351"/>
    </location>
</feature>
<dbReference type="SUPFAM" id="SSF141868">
    <property type="entry name" value="EAL domain-like"/>
    <property type="match status" value="1"/>
</dbReference>
<dbReference type="PROSITE" id="PS50883">
    <property type="entry name" value="EAL"/>
    <property type="match status" value="1"/>
</dbReference>
<keyword evidence="1" id="KW-1133">Transmembrane helix</keyword>
<dbReference type="InterPro" id="IPR029787">
    <property type="entry name" value="Nucleotide_cyclase"/>
</dbReference>
<dbReference type="SUPFAM" id="SSF158472">
    <property type="entry name" value="HAMP domain-like"/>
    <property type="match status" value="1"/>
</dbReference>
<evidence type="ECO:0000313" key="5">
    <source>
        <dbReference type="EMBL" id="GLQ87875.1"/>
    </source>
</evidence>